<dbReference type="Pfam" id="PF21028">
    <property type="entry name" value="DUF1285_C"/>
    <property type="match status" value="1"/>
</dbReference>
<sequence length="201" mass="23253">MKQNLNIINKLNQDLNVATGTAERTRKIPPLQKWQPNSTSPLDIKICSNGEWWHEGTKMTRQSLVDLFASVLWAEYVDGQKVHYLKTPTDKYRIDVADTPLFINQVRQVVDLGLLWVEFETTNGDVIRLDDEHDLYFAEYEGVSRLYIDTRFNLTARLMNNAMYHLVELGEIYQTDTHTHLHITSGGKVHIVSQPNEPSER</sequence>
<dbReference type="AlphaFoldDB" id="A0A1N7EC28"/>
<dbReference type="Gene3D" id="3.10.540.10">
    <property type="entry name" value="duf1285 like domain"/>
    <property type="match status" value="1"/>
</dbReference>
<dbReference type="Pfam" id="PF06938">
    <property type="entry name" value="DUF1285_N"/>
    <property type="match status" value="1"/>
</dbReference>
<proteinExistence type="predicted"/>
<evidence type="ECO:0000313" key="3">
    <source>
        <dbReference type="EMBL" id="SIR85485.1"/>
    </source>
</evidence>
<feature type="domain" description="DUF1285" evidence="2">
    <location>
        <begin position="117"/>
        <end position="190"/>
    </location>
</feature>
<dbReference type="STRING" id="34061.B0189_07145"/>
<dbReference type="InterPro" id="IPR048341">
    <property type="entry name" value="DUF1285_N"/>
</dbReference>
<dbReference type="InterPro" id="IPR048342">
    <property type="entry name" value="DUF1285_C"/>
</dbReference>
<dbReference type="Gene3D" id="2.30.270.10">
    <property type="entry name" value="duf1285 protein"/>
    <property type="match status" value="1"/>
</dbReference>
<dbReference type="RefSeq" id="WP_076554889.1">
    <property type="nucleotide sequence ID" value="NZ_FTNU01000004.1"/>
</dbReference>
<accession>A0A1N7EC28</accession>
<name>A0A1N7EC28_9GAMM</name>
<evidence type="ECO:0008006" key="5">
    <source>
        <dbReference type="Google" id="ProtNLM"/>
    </source>
</evidence>
<protein>
    <recommendedName>
        <fullName evidence="5">DUF1285 domain-containing protein</fullName>
    </recommendedName>
</protein>
<evidence type="ECO:0000259" key="2">
    <source>
        <dbReference type="Pfam" id="PF21028"/>
    </source>
</evidence>
<keyword evidence="4" id="KW-1185">Reference proteome</keyword>
<dbReference type="Proteomes" id="UP000187495">
    <property type="component" value="Unassembled WGS sequence"/>
</dbReference>
<organism evidence="3 4">
    <name type="scientific">Moraxella cuniculi DSM 21768</name>
    <dbReference type="NCBI Taxonomy" id="1122245"/>
    <lineage>
        <taxon>Bacteria</taxon>
        <taxon>Pseudomonadati</taxon>
        <taxon>Pseudomonadota</taxon>
        <taxon>Gammaproteobacteria</taxon>
        <taxon>Moraxellales</taxon>
        <taxon>Moraxellaceae</taxon>
        <taxon>Moraxella</taxon>
    </lineage>
</organism>
<evidence type="ECO:0000313" key="4">
    <source>
        <dbReference type="Proteomes" id="UP000187495"/>
    </source>
</evidence>
<feature type="domain" description="DUF1285" evidence="1">
    <location>
        <begin position="29"/>
        <end position="98"/>
    </location>
</feature>
<gene>
    <name evidence="3" type="ORF">SAMN02745664_10427</name>
</gene>
<dbReference type="InterPro" id="IPR023361">
    <property type="entry name" value="DUF1285_beta_roll_sf"/>
</dbReference>
<reference evidence="4" key="1">
    <citation type="submission" date="2017-01" db="EMBL/GenBank/DDBJ databases">
        <authorList>
            <person name="Varghese N."/>
            <person name="Submissions S."/>
        </authorList>
    </citation>
    <scope>NUCLEOTIDE SEQUENCE [LARGE SCALE GENOMIC DNA]</scope>
    <source>
        <strain evidence="4">DSM 21768</strain>
    </source>
</reference>
<evidence type="ECO:0000259" key="1">
    <source>
        <dbReference type="Pfam" id="PF06938"/>
    </source>
</evidence>
<dbReference type="EMBL" id="FTNU01000004">
    <property type="protein sequence ID" value="SIR85485.1"/>
    <property type="molecule type" value="Genomic_DNA"/>
</dbReference>